<dbReference type="GO" id="GO:0000981">
    <property type="term" value="F:DNA-binding transcription factor activity, RNA polymerase II-specific"/>
    <property type="evidence" value="ECO:0007669"/>
    <property type="project" value="TreeGrafter"/>
</dbReference>
<feature type="region of interest" description="Disordered" evidence="2">
    <location>
        <begin position="1"/>
        <end position="79"/>
    </location>
</feature>
<dbReference type="InterPro" id="IPR003150">
    <property type="entry name" value="DNA-bd_RFX"/>
</dbReference>
<keyword evidence="5" id="KW-1185">Reference proteome</keyword>
<dbReference type="Proteomes" id="UP000029964">
    <property type="component" value="Unassembled WGS sequence"/>
</dbReference>
<dbReference type="GO" id="GO:0000978">
    <property type="term" value="F:RNA polymerase II cis-regulatory region sequence-specific DNA binding"/>
    <property type="evidence" value="ECO:0007669"/>
    <property type="project" value="TreeGrafter"/>
</dbReference>
<dbReference type="HOGENOM" id="CLU_011526_0_0_1"/>
<feature type="region of interest" description="Disordered" evidence="2">
    <location>
        <begin position="713"/>
        <end position="742"/>
    </location>
</feature>
<comment type="caution">
    <text evidence="4">The sequence shown here is derived from an EMBL/GenBank/DDBJ whole genome shotgun (WGS) entry which is preliminary data.</text>
</comment>
<dbReference type="FunFam" id="1.10.10.10:FF:000119">
    <property type="entry name" value="DNA damage and replication checkpoint protein"/>
    <property type="match status" value="1"/>
</dbReference>
<keyword evidence="1" id="KW-0238">DNA-binding</keyword>
<evidence type="ECO:0000256" key="2">
    <source>
        <dbReference type="SAM" id="MobiDB-lite"/>
    </source>
</evidence>
<feature type="compositionally biased region" description="Low complexity" evidence="2">
    <location>
        <begin position="7"/>
        <end position="37"/>
    </location>
</feature>
<dbReference type="STRING" id="857340.A0A086TAC5"/>
<evidence type="ECO:0000256" key="1">
    <source>
        <dbReference type="ARBA" id="ARBA00023125"/>
    </source>
</evidence>
<feature type="compositionally biased region" description="Polar residues" evidence="2">
    <location>
        <begin position="52"/>
        <end position="65"/>
    </location>
</feature>
<accession>A0A086TAC5</accession>
<feature type="region of interest" description="Disordered" evidence="2">
    <location>
        <begin position="300"/>
        <end position="370"/>
    </location>
</feature>
<dbReference type="PROSITE" id="PS51526">
    <property type="entry name" value="RFX_DBD"/>
    <property type="match status" value="1"/>
</dbReference>
<evidence type="ECO:0000259" key="3">
    <source>
        <dbReference type="PROSITE" id="PS51526"/>
    </source>
</evidence>
<sequence>MDQDEPAAAIQASSAAMRPQSRASTSSTHSAATQPTTDAHDYSNMPAMYGQGWSSSFSQQNHAGYSTQPPQPSQQGQTSQILLLQQASNPDAASNHFPMNGMNGHPMESQFHAHPMPAQHPIQHSQPHLHQMHAQHQMPAHALNPHTWANGESQSGMDQTGDALKDNANGLKKGKSKRRSNANNDGEMKELFESNRHKSLEEIVQDVRGNERGPNAERKRQLYAMLWLNSACVESKNSIPRGRVYHTYASKCTDDRVVVLNPASFGKLVRVVFPSIKTRRLGVRGESKYHYCNFQLRDPPPPEVSGLRDASVPAPEEAAKGEEFDFNTPPNQQNDVKGASRLPSPEDASHPPVSRATSRTSQGLGSHSRYIVPQPRRLKSGWAGGICATSKTRIKLRVATEAETKFDWDEPLVLPPIDPFLPPHTDKDAAASLVALYRAQLTSLAEAFRYIRDKSFFHLYTSFHGTLTMPVQKLFAHPSIAPWIEECDLVLYQRLTKFAFTMSLVVVPNVYLNRMRSIADRLVPHIVDVFGGHPEHVVQAKAGPAAIFVGILERMTRVNKTAHAAARPVALDANRDQMYADWLELVNARKIAECVPTRGMDDVAELLVREMRYLVDPKNYIPDDETSNADAGGARSPFAVNRWRDFLMSLPGKFPYASHEDIVWCVERVGTAIVRELTLQGGTSFTTWWSIKTFLDEEIMYLAEVGGLMHTKSLRDEPSRQQATTVVTERGQKGATADDDGEVVMGDAGQEEPMAVAASPVHTDRAPFPPKQGHAANMGDAASDAHDDSGIGIRTPETDFPVDKFGLHEAEAGVTELAYEGLDREWAAPA</sequence>
<evidence type="ECO:0000313" key="4">
    <source>
        <dbReference type="EMBL" id="KFH46307.1"/>
    </source>
</evidence>
<dbReference type="PANTHER" id="PTHR12619:SF5">
    <property type="entry name" value="TRANSCRIPTION FACTOR RFX4"/>
    <property type="match status" value="1"/>
</dbReference>
<protein>
    <submittedName>
        <fullName evidence="4">Transcriptional regulator-like protein</fullName>
    </submittedName>
</protein>
<dbReference type="SUPFAM" id="SSF46785">
    <property type="entry name" value="Winged helix' DNA-binding domain"/>
    <property type="match status" value="1"/>
</dbReference>
<gene>
    <name evidence="4" type="ORF">ACRE_029400</name>
</gene>
<dbReference type="Pfam" id="PF25340">
    <property type="entry name" value="BCD_RFX"/>
    <property type="match status" value="1"/>
</dbReference>
<name>A0A086TAC5_HAPC1</name>
<dbReference type="InterPro" id="IPR036390">
    <property type="entry name" value="WH_DNA-bd_sf"/>
</dbReference>
<dbReference type="InterPro" id="IPR039779">
    <property type="entry name" value="RFX-like"/>
</dbReference>
<feature type="domain" description="RFX-type winged-helix" evidence="3">
    <location>
        <begin position="224"/>
        <end position="298"/>
    </location>
</feature>
<organism evidence="4 5">
    <name type="scientific">Hapsidospora chrysogenum (strain ATCC 11550 / CBS 779.69 / DSM 880 / IAM 14645 / JCM 23072 / IMI 49137)</name>
    <name type="common">Acremonium chrysogenum</name>
    <dbReference type="NCBI Taxonomy" id="857340"/>
    <lineage>
        <taxon>Eukaryota</taxon>
        <taxon>Fungi</taxon>
        <taxon>Dikarya</taxon>
        <taxon>Ascomycota</taxon>
        <taxon>Pezizomycotina</taxon>
        <taxon>Sordariomycetes</taxon>
        <taxon>Hypocreomycetidae</taxon>
        <taxon>Hypocreales</taxon>
        <taxon>Bionectriaceae</taxon>
        <taxon>Hapsidospora</taxon>
    </lineage>
</organism>
<dbReference type="AlphaFoldDB" id="A0A086TAC5"/>
<feature type="compositionally biased region" description="Polar residues" evidence="2">
    <location>
        <begin position="355"/>
        <end position="365"/>
    </location>
</feature>
<dbReference type="InterPro" id="IPR036388">
    <property type="entry name" value="WH-like_DNA-bd_sf"/>
</dbReference>
<feature type="region of interest" description="Disordered" evidence="2">
    <location>
        <begin position="91"/>
        <end position="186"/>
    </location>
</feature>
<dbReference type="PANTHER" id="PTHR12619">
    <property type="entry name" value="RFX TRANSCRIPTION FACTOR FAMILY"/>
    <property type="match status" value="1"/>
</dbReference>
<proteinExistence type="predicted"/>
<dbReference type="Gene3D" id="1.10.10.10">
    <property type="entry name" value="Winged helix-like DNA-binding domain superfamily/Winged helix DNA-binding domain"/>
    <property type="match status" value="1"/>
</dbReference>
<dbReference type="OrthoDB" id="10056949at2759"/>
<dbReference type="InterPro" id="IPR057321">
    <property type="entry name" value="RFX1-4/6/8-like_BCD"/>
</dbReference>
<feature type="compositionally biased region" description="Low complexity" evidence="2">
    <location>
        <begin position="126"/>
        <end position="143"/>
    </location>
</feature>
<evidence type="ECO:0000313" key="5">
    <source>
        <dbReference type="Proteomes" id="UP000029964"/>
    </source>
</evidence>
<reference evidence="5" key="1">
    <citation type="journal article" date="2014" name="Genome Announc.">
        <title>Genome sequence and annotation of Acremonium chrysogenum, producer of the beta-lactam antibiotic cephalosporin C.</title>
        <authorList>
            <person name="Terfehr D."/>
            <person name="Dahlmann T.A."/>
            <person name="Specht T."/>
            <person name="Zadra I."/>
            <person name="Kuernsteiner H."/>
            <person name="Kueck U."/>
        </authorList>
    </citation>
    <scope>NUCLEOTIDE SEQUENCE [LARGE SCALE GENOMIC DNA]</scope>
    <source>
        <strain evidence="5">ATCC 11550 / CBS 779.69 / DSM 880 / IAM 14645 / JCM 23072 / IMI 49137</strain>
    </source>
</reference>
<dbReference type="Pfam" id="PF02257">
    <property type="entry name" value="RFX_DNA_binding"/>
    <property type="match status" value="1"/>
</dbReference>
<dbReference type="EMBL" id="JPKY01000021">
    <property type="protein sequence ID" value="KFH46307.1"/>
    <property type="molecule type" value="Genomic_DNA"/>
</dbReference>